<protein>
    <submittedName>
        <fullName evidence="2">Uncharacterized protein</fullName>
    </submittedName>
</protein>
<dbReference type="EMBL" id="CAXAMN010000170">
    <property type="protein sequence ID" value="CAK8986776.1"/>
    <property type="molecule type" value="Genomic_DNA"/>
</dbReference>
<sequence length="188" mass="20506">MVKDGRLSLRLGLLTSPNRWRWAGGVTRAGTLADEAGSSAQKCTVLSARSVAPPMGSVASTRSSTSATVNFSRVVPEAEKSPVSVNTWLEESQELPSEKNSVMSEDEVSTSPVHGRRCRSAPVHMRIHKVQGLKVPFQITKEEQWAVEEDPMSPVQSMEHRSHAKKGLAHCATSYARMQKKRVTGLLG</sequence>
<comment type="caution">
    <text evidence="2">The sequence shown here is derived from an EMBL/GenBank/DDBJ whole genome shotgun (WGS) entry which is preliminary data.</text>
</comment>
<proteinExistence type="predicted"/>
<keyword evidence="3" id="KW-1185">Reference proteome</keyword>
<evidence type="ECO:0000313" key="2">
    <source>
        <dbReference type="EMBL" id="CAK8986776.1"/>
    </source>
</evidence>
<evidence type="ECO:0000256" key="1">
    <source>
        <dbReference type="SAM" id="MobiDB-lite"/>
    </source>
</evidence>
<feature type="region of interest" description="Disordered" evidence="1">
    <location>
        <begin position="91"/>
        <end position="118"/>
    </location>
</feature>
<reference evidence="2 3" key="1">
    <citation type="submission" date="2024-02" db="EMBL/GenBank/DDBJ databases">
        <authorList>
            <person name="Chen Y."/>
            <person name="Shah S."/>
            <person name="Dougan E. K."/>
            <person name="Thang M."/>
            <person name="Chan C."/>
        </authorList>
    </citation>
    <scope>NUCLEOTIDE SEQUENCE [LARGE SCALE GENOMIC DNA]</scope>
</reference>
<feature type="compositionally biased region" description="Polar residues" evidence="1">
    <location>
        <begin position="91"/>
        <end position="103"/>
    </location>
</feature>
<accession>A0ABP0H980</accession>
<dbReference type="Proteomes" id="UP001642484">
    <property type="component" value="Unassembled WGS sequence"/>
</dbReference>
<gene>
    <name evidence="2" type="ORF">CCMP2556_LOCUS619</name>
</gene>
<evidence type="ECO:0000313" key="3">
    <source>
        <dbReference type="Proteomes" id="UP001642484"/>
    </source>
</evidence>
<name>A0ABP0H980_9DINO</name>
<organism evidence="2 3">
    <name type="scientific">Durusdinium trenchii</name>
    <dbReference type="NCBI Taxonomy" id="1381693"/>
    <lineage>
        <taxon>Eukaryota</taxon>
        <taxon>Sar</taxon>
        <taxon>Alveolata</taxon>
        <taxon>Dinophyceae</taxon>
        <taxon>Suessiales</taxon>
        <taxon>Symbiodiniaceae</taxon>
        <taxon>Durusdinium</taxon>
    </lineage>
</organism>